<dbReference type="InParanoid" id="A0A067QXI0"/>
<evidence type="ECO:0000313" key="1">
    <source>
        <dbReference type="EMBL" id="KDR14919.1"/>
    </source>
</evidence>
<dbReference type="Proteomes" id="UP000027135">
    <property type="component" value="Unassembled WGS sequence"/>
</dbReference>
<organism evidence="1 2">
    <name type="scientific">Zootermopsis nevadensis</name>
    <name type="common">Dampwood termite</name>
    <dbReference type="NCBI Taxonomy" id="136037"/>
    <lineage>
        <taxon>Eukaryota</taxon>
        <taxon>Metazoa</taxon>
        <taxon>Ecdysozoa</taxon>
        <taxon>Arthropoda</taxon>
        <taxon>Hexapoda</taxon>
        <taxon>Insecta</taxon>
        <taxon>Pterygota</taxon>
        <taxon>Neoptera</taxon>
        <taxon>Polyneoptera</taxon>
        <taxon>Dictyoptera</taxon>
        <taxon>Blattodea</taxon>
        <taxon>Blattoidea</taxon>
        <taxon>Termitoidae</taxon>
        <taxon>Termopsidae</taxon>
        <taxon>Zootermopsis</taxon>
    </lineage>
</organism>
<keyword evidence="2" id="KW-1185">Reference proteome</keyword>
<name>A0A067QXI0_ZOONE</name>
<reference evidence="1 2" key="1">
    <citation type="journal article" date="2014" name="Nat. Commun.">
        <title>Molecular traces of alternative social organization in a termite genome.</title>
        <authorList>
            <person name="Terrapon N."/>
            <person name="Li C."/>
            <person name="Robertson H.M."/>
            <person name="Ji L."/>
            <person name="Meng X."/>
            <person name="Booth W."/>
            <person name="Chen Z."/>
            <person name="Childers C.P."/>
            <person name="Glastad K.M."/>
            <person name="Gokhale K."/>
            <person name="Gowin J."/>
            <person name="Gronenberg W."/>
            <person name="Hermansen R.A."/>
            <person name="Hu H."/>
            <person name="Hunt B.G."/>
            <person name="Huylmans A.K."/>
            <person name="Khalil S.M."/>
            <person name="Mitchell R.D."/>
            <person name="Munoz-Torres M.C."/>
            <person name="Mustard J.A."/>
            <person name="Pan H."/>
            <person name="Reese J.T."/>
            <person name="Scharf M.E."/>
            <person name="Sun F."/>
            <person name="Vogel H."/>
            <person name="Xiao J."/>
            <person name="Yang W."/>
            <person name="Yang Z."/>
            <person name="Yang Z."/>
            <person name="Zhou J."/>
            <person name="Zhu J."/>
            <person name="Brent C.S."/>
            <person name="Elsik C.G."/>
            <person name="Goodisman M.A."/>
            <person name="Liberles D.A."/>
            <person name="Roe R.M."/>
            <person name="Vargo E.L."/>
            <person name="Vilcinskas A."/>
            <person name="Wang J."/>
            <person name="Bornberg-Bauer E."/>
            <person name="Korb J."/>
            <person name="Zhang G."/>
            <person name="Liebig J."/>
        </authorList>
    </citation>
    <scope>NUCLEOTIDE SEQUENCE [LARGE SCALE GENOMIC DNA]</scope>
    <source>
        <tissue evidence="1">Whole organism</tissue>
    </source>
</reference>
<dbReference type="AlphaFoldDB" id="A0A067QXI0"/>
<protein>
    <submittedName>
        <fullName evidence="1">Uncharacterized protein</fullName>
    </submittedName>
</protein>
<gene>
    <name evidence="1" type="ORF">L798_11225</name>
</gene>
<proteinExistence type="predicted"/>
<dbReference type="EMBL" id="KK852855">
    <property type="protein sequence ID" value="KDR14919.1"/>
    <property type="molecule type" value="Genomic_DNA"/>
</dbReference>
<accession>A0A067QXI0</accession>
<evidence type="ECO:0000313" key="2">
    <source>
        <dbReference type="Proteomes" id="UP000027135"/>
    </source>
</evidence>
<sequence>MQKQQTFGKLIRRAENDLHLLQKEACELQAAVVAEAGTEAELKSLKEQWFMKEQMLRTLATINARTHRNKIKQLRIKLKAHIMQSTRTKTQETILSHTSAGCPLQDVLKAIKCRRASFNRWLAQSPSSYIQEAQTLHKQAFKLLQHIDILVKKVQKNSKMRQEVTSLKKAVGDVIKFLQSNKNLISYWFSKVNPALGAMILDFPQECSTMKNETEVQGISNSLNTSNVLKAIEETITNDSGVNFGQGSESKVIQNNCKYKEMNSKDSEISSLRIHPTKCSKTPVSYACKKSKANKHRPTVRKGTQHSFSSSNPVFNYTIRYVTRKRNKAQNAEFSSSCDTYNVTNILTTEAALEDTTSYSIGTDYDTDAILNEYKIVPPISNFDDTCVLSVNLHSIEKNSSHERGHFSISTDVETEVHKVDDICNYDKDDVQFRSDASGALIPFAASSMYPKTTDNLTVTGKQINFTCHTTGYNLSEKHVNDDGKAVITHHSLEETRDHSVDAWPWTDLFPPGNKSDDNDMQFPTMKACMYMCNTMSNHTVNESTTLSYTNNLEPRDVMSDNINTDKPEQFWNYVNCTGLNIINSNDNNVSENIQENNKQNNSVKDYQKTGYVEVEFSEHLSFLENNQYTIL</sequence>